<dbReference type="STRING" id="1166337.SAMN05192580_2147"/>
<dbReference type="CDD" id="cd08070">
    <property type="entry name" value="MPN_like"/>
    <property type="match status" value="1"/>
</dbReference>
<dbReference type="AlphaFoldDB" id="A0A1I6L251"/>
<keyword evidence="7" id="KW-0647">Proteasome</keyword>
<dbReference type="InterPro" id="IPR051929">
    <property type="entry name" value="VirAsm_ModProt"/>
</dbReference>
<dbReference type="SUPFAM" id="SSF102712">
    <property type="entry name" value="JAB1/MPN domain"/>
    <property type="match status" value="1"/>
</dbReference>
<dbReference type="OrthoDB" id="9802958at2"/>
<dbReference type="GO" id="GO:0008235">
    <property type="term" value="F:metalloexopeptidase activity"/>
    <property type="evidence" value="ECO:0007669"/>
    <property type="project" value="TreeGrafter"/>
</dbReference>
<dbReference type="InterPro" id="IPR028090">
    <property type="entry name" value="JAB_dom_prok"/>
</dbReference>
<keyword evidence="4" id="KW-0862">Zinc</keyword>
<keyword evidence="2" id="KW-0479">Metal-binding</keyword>
<dbReference type="RefSeq" id="WP_093314421.1">
    <property type="nucleotide sequence ID" value="NZ_FOZG01000002.1"/>
</dbReference>
<evidence type="ECO:0000256" key="3">
    <source>
        <dbReference type="ARBA" id="ARBA00022801"/>
    </source>
</evidence>
<dbReference type="Gene3D" id="3.40.140.10">
    <property type="entry name" value="Cytidine Deaminase, domain 2"/>
    <property type="match status" value="1"/>
</dbReference>
<evidence type="ECO:0000256" key="2">
    <source>
        <dbReference type="ARBA" id="ARBA00022723"/>
    </source>
</evidence>
<keyword evidence="1" id="KW-0645">Protease</keyword>
<proteinExistence type="predicted"/>
<keyword evidence="3" id="KW-0378">Hydrolase</keyword>
<dbReference type="GO" id="GO:0000502">
    <property type="term" value="C:proteasome complex"/>
    <property type="evidence" value="ECO:0007669"/>
    <property type="project" value="UniProtKB-KW"/>
</dbReference>
<organism evidence="7 8">
    <name type="scientific">Sphingomonas jatrophae</name>
    <dbReference type="NCBI Taxonomy" id="1166337"/>
    <lineage>
        <taxon>Bacteria</taxon>
        <taxon>Pseudomonadati</taxon>
        <taxon>Pseudomonadota</taxon>
        <taxon>Alphaproteobacteria</taxon>
        <taxon>Sphingomonadales</taxon>
        <taxon>Sphingomonadaceae</taxon>
        <taxon>Sphingomonas</taxon>
    </lineage>
</organism>
<dbReference type="EMBL" id="FOZG01000002">
    <property type="protein sequence ID" value="SFR97290.1"/>
    <property type="molecule type" value="Genomic_DNA"/>
</dbReference>
<keyword evidence="8" id="KW-1185">Reference proteome</keyword>
<evidence type="ECO:0000313" key="7">
    <source>
        <dbReference type="EMBL" id="SFR97290.1"/>
    </source>
</evidence>
<dbReference type="GO" id="GO:0008270">
    <property type="term" value="F:zinc ion binding"/>
    <property type="evidence" value="ECO:0007669"/>
    <property type="project" value="TreeGrafter"/>
</dbReference>
<reference evidence="7 8" key="1">
    <citation type="submission" date="2016-10" db="EMBL/GenBank/DDBJ databases">
        <authorList>
            <person name="de Groot N.N."/>
        </authorList>
    </citation>
    <scope>NUCLEOTIDE SEQUENCE [LARGE SCALE GENOMIC DNA]</scope>
    <source>
        <strain evidence="7 8">S5-249</strain>
    </source>
</reference>
<evidence type="ECO:0000256" key="5">
    <source>
        <dbReference type="ARBA" id="ARBA00023049"/>
    </source>
</evidence>
<dbReference type="PANTHER" id="PTHR34858">
    <property type="entry name" value="CYSO-CYSTEINE PEPTIDASE"/>
    <property type="match status" value="1"/>
</dbReference>
<dbReference type="PANTHER" id="PTHR34858:SF1">
    <property type="entry name" value="CYSO-CYSTEINE PEPTIDASE"/>
    <property type="match status" value="1"/>
</dbReference>
<dbReference type="GO" id="GO:0006508">
    <property type="term" value="P:proteolysis"/>
    <property type="evidence" value="ECO:0007669"/>
    <property type="project" value="UniProtKB-KW"/>
</dbReference>
<evidence type="ECO:0000256" key="1">
    <source>
        <dbReference type="ARBA" id="ARBA00022670"/>
    </source>
</evidence>
<gene>
    <name evidence="7" type="ORF">SAMN05192580_2147</name>
</gene>
<accession>A0A1I6L251</accession>
<evidence type="ECO:0000259" key="6">
    <source>
        <dbReference type="Pfam" id="PF14464"/>
    </source>
</evidence>
<evidence type="ECO:0000256" key="4">
    <source>
        <dbReference type="ARBA" id="ARBA00022833"/>
    </source>
</evidence>
<evidence type="ECO:0000313" key="8">
    <source>
        <dbReference type="Proteomes" id="UP000198824"/>
    </source>
</evidence>
<sequence length="136" mass="14139">MVRQISRTLAERIRVLAAADPGREVCGLLLGAGEVVTAILPAANVAANPARAFEVDPAVLLAAHRAARDGGPAVLGCYHSHPNGVARPSARDAAAAQPGQLWLIVAAREVRLFRFDPGGFVELPAPSGCHADDPRP</sequence>
<feature type="domain" description="JAB" evidence="6">
    <location>
        <begin position="9"/>
        <end position="114"/>
    </location>
</feature>
<name>A0A1I6L251_9SPHN</name>
<protein>
    <submittedName>
        <fullName evidence="7">Proteasome lid subunit RPN8/RPN11, contains Jab1/MPN metalloenzyme (JAMM) motif</fullName>
    </submittedName>
</protein>
<dbReference type="Proteomes" id="UP000198824">
    <property type="component" value="Unassembled WGS sequence"/>
</dbReference>
<keyword evidence="5" id="KW-0482">Metalloprotease</keyword>
<dbReference type="Pfam" id="PF14464">
    <property type="entry name" value="Prok-JAB"/>
    <property type="match status" value="1"/>
</dbReference>